<sequence length="60" mass="6780">MGLEFLPHIAYSFVDKSISEKQPKPIFSVYDFFATSLDGQQIPLGTFRNKVLLIVNVATF</sequence>
<dbReference type="InterPro" id="IPR036249">
    <property type="entry name" value="Thioredoxin-like_sf"/>
</dbReference>
<evidence type="ECO:0000256" key="3">
    <source>
        <dbReference type="ARBA" id="ARBA00023002"/>
    </source>
</evidence>
<keyword evidence="5" id="KW-1185">Reference proteome</keyword>
<evidence type="ECO:0000313" key="4">
    <source>
        <dbReference type="Ensembl" id="ENSORLP00000032162.1"/>
    </source>
</evidence>
<reference evidence="4 5" key="1">
    <citation type="journal article" date="2007" name="Nature">
        <title>The medaka draft genome and insights into vertebrate genome evolution.</title>
        <authorList>
            <person name="Kasahara M."/>
            <person name="Naruse K."/>
            <person name="Sasaki S."/>
            <person name="Nakatani Y."/>
            <person name="Qu W."/>
            <person name="Ahsan B."/>
            <person name="Yamada T."/>
            <person name="Nagayasu Y."/>
            <person name="Doi K."/>
            <person name="Kasai Y."/>
            <person name="Jindo T."/>
            <person name="Kobayashi D."/>
            <person name="Shimada A."/>
            <person name="Toyoda A."/>
            <person name="Kuroki Y."/>
            <person name="Fujiyama A."/>
            <person name="Sasaki T."/>
            <person name="Shimizu A."/>
            <person name="Asakawa S."/>
            <person name="Shimizu N."/>
            <person name="Hashimoto S."/>
            <person name="Yang J."/>
            <person name="Lee Y."/>
            <person name="Matsushima K."/>
            <person name="Sugano S."/>
            <person name="Sakaizumi M."/>
            <person name="Narita T."/>
            <person name="Ohishi K."/>
            <person name="Haga S."/>
            <person name="Ohta F."/>
            <person name="Nomoto H."/>
            <person name="Nogata K."/>
            <person name="Morishita T."/>
            <person name="Endo T."/>
            <person name="Shin-I T."/>
            <person name="Takeda H."/>
            <person name="Morishita S."/>
            <person name="Kohara Y."/>
        </authorList>
    </citation>
    <scope>NUCLEOTIDE SEQUENCE [LARGE SCALE GENOMIC DNA]</scope>
    <source>
        <strain evidence="4 5">Hd-rR</strain>
    </source>
</reference>
<dbReference type="InParanoid" id="A0A3B3HKC8"/>
<evidence type="ECO:0000313" key="5">
    <source>
        <dbReference type="Proteomes" id="UP000001038"/>
    </source>
</evidence>
<comment type="similarity">
    <text evidence="1">Belongs to the glutathione peroxidase family.</text>
</comment>
<dbReference type="GO" id="GO:0004601">
    <property type="term" value="F:peroxidase activity"/>
    <property type="evidence" value="ECO:0007669"/>
    <property type="project" value="UniProtKB-KW"/>
</dbReference>
<evidence type="ECO:0000256" key="1">
    <source>
        <dbReference type="ARBA" id="ARBA00006926"/>
    </source>
</evidence>
<dbReference type="AlphaFoldDB" id="A0A3B3HKC8"/>
<evidence type="ECO:0008006" key="6">
    <source>
        <dbReference type="Google" id="ProtNLM"/>
    </source>
</evidence>
<proteinExistence type="inferred from homology"/>
<dbReference type="GO" id="GO:0006979">
    <property type="term" value="P:response to oxidative stress"/>
    <property type="evidence" value="ECO:0007669"/>
    <property type="project" value="InterPro"/>
</dbReference>
<name>A0A3B3HKC8_ORYLA</name>
<dbReference type="SUPFAM" id="SSF52833">
    <property type="entry name" value="Thioredoxin-like"/>
    <property type="match status" value="1"/>
</dbReference>
<organism evidence="4 5">
    <name type="scientific">Oryzias latipes</name>
    <name type="common">Japanese rice fish</name>
    <name type="synonym">Japanese killifish</name>
    <dbReference type="NCBI Taxonomy" id="8090"/>
    <lineage>
        <taxon>Eukaryota</taxon>
        <taxon>Metazoa</taxon>
        <taxon>Chordata</taxon>
        <taxon>Craniata</taxon>
        <taxon>Vertebrata</taxon>
        <taxon>Euteleostomi</taxon>
        <taxon>Actinopterygii</taxon>
        <taxon>Neopterygii</taxon>
        <taxon>Teleostei</taxon>
        <taxon>Neoteleostei</taxon>
        <taxon>Acanthomorphata</taxon>
        <taxon>Ovalentaria</taxon>
        <taxon>Atherinomorphae</taxon>
        <taxon>Beloniformes</taxon>
        <taxon>Adrianichthyidae</taxon>
        <taxon>Oryziinae</taxon>
        <taxon>Oryzias</taxon>
    </lineage>
</organism>
<reference evidence="4" key="3">
    <citation type="submission" date="2025-09" db="UniProtKB">
        <authorList>
            <consortium name="Ensembl"/>
        </authorList>
    </citation>
    <scope>IDENTIFICATION</scope>
    <source>
        <strain evidence="4">Hd-rR</strain>
    </source>
</reference>
<evidence type="ECO:0000256" key="2">
    <source>
        <dbReference type="ARBA" id="ARBA00022559"/>
    </source>
</evidence>
<protein>
    <recommendedName>
        <fullName evidence="6">Glutathione peroxidase</fullName>
    </recommendedName>
</protein>
<reference evidence="4" key="2">
    <citation type="submission" date="2025-08" db="UniProtKB">
        <authorList>
            <consortium name="Ensembl"/>
        </authorList>
    </citation>
    <scope>IDENTIFICATION</scope>
    <source>
        <strain evidence="4">Hd-rR</strain>
    </source>
</reference>
<dbReference type="Gene3D" id="3.40.30.10">
    <property type="entry name" value="Glutaredoxin"/>
    <property type="match status" value="1"/>
</dbReference>
<dbReference type="Ensembl" id="ENSORLT00000032472.1">
    <property type="protein sequence ID" value="ENSORLP00000032162.1"/>
    <property type="gene ID" value="ENSORLG00000024986.1"/>
</dbReference>
<dbReference type="Proteomes" id="UP000001038">
    <property type="component" value="Chromosome 19"/>
</dbReference>
<dbReference type="STRING" id="8090.ENSORLP00000032162"/>
<accession>A0A3B3HKC8</accession>
<dbReference type="Bgee" id="ENSORLG00000024986">
    <property type="expression patterns" value="Expressed in testis and 7 other cell types or tissues"/>
</dbReference>
<keyword evidence="2" id="KW-0575">Peroxidase</keyword>
<keyword evidence="3" id="KW-0560">Oxidoreductase</keyword>
<dbReference type="InterPro" id="IPR000889">
    <property type="entry name" value="Glutathione_peroxidase"/>
</dbReference>
<dbReference type="PROSITE" id="PS51355">
    <property type="entry name" value="GLUTATHIONE_PEROXID_3"/>
    <property type="match status" value="1"/>
</dbReference>
<dbReference type="GeneTree" id="ENSGT00940000177206"/>